<organism evidence="1 2">
    <name type="scientific">Microbacterium terregens</name>
    <dbReference type="NCBI Taxonomy" id="69363"/>
    <lineage>
        <taxon>Bacteria</taxon>
        <taxon>Bacillati</taxon>
        <taxon>Actinomycetota</taxon>
        <taxon>Actinomycetes</taxon>
        <taxon>Micrococcales</taxon>
        <taxon>Microbacteriaceae</taxon>
        <taxon>Microbacterium</taxon>
    </lineage>
</organism>
<proteinExistence type="predicted"/>
<name>A0ABV5T3W1_9MICO</name>
<dbReference type="EMBL" id="JBHMBE010000009">
    <property type="protein sequence ID" value="MFB9647306.1"/>
    <property type="molecule type" value="Genomic_DNA"/>
</dbReference>
<keyword evidence="2" id="KW-1185">Reference proteome</keyword>
<protein>
    <recommendedName>
        <fullName evidence="3">DNA mismatch repair protein</fullName>
    </recommendedName>
</protein>
<sequence length="87" mass="9854">MNLILERPTSDAPALSRVRSVRLVRAAPALWRIVDRHGLVLGHLRAIGQGAELRYSARRFHAPTRAFRELGEFWSADDAVECVTFTR</sequence>
<evidence type="ECO:0000313" key="2">
    <source>
        <dbReference type="Proteomes" id="UP001589611"/>
    </source>
</evidence>
<dbReference type="Proteomes" id="UP001589611">
    <property type="component" value="Unassembled WGS sequence"/>
</dbReference>
<comment type="caution">
    <text evidence="1">The sequence shown here is derived from an EMBL/GenBank/DDBJ whole genome shotgun (WGS) entry which is preliminary data.</text>
</comment>
<gene>
    <name evidence="1" type="ORF">ACFFPJ_16040</name>
</gene>
<dbReference type="RefSeq" id="WP_344713651.1">
    <property type="nucleotide sequence ID" value="NZ_BAAAWH010000001.1"/>
</dbReference>
<accession>A0ABV5T3W1</accession>
<evidence type="ECO:0000313" key="1">
    <source>
        <dbReference type="EMBL" id="MFB9647306.1"/>
    </source>
</evidence>
<evidence type="ECO:0008006" key="3">
    <source>
        <dbReference type="Google" id="ProtNLM"/>
    </source>
</evidence>
<reference evidence="1 2" key="1">
    <citation type="submission" date="2024-09" db="EMBL/GenBank/DDBJ databases">
        <authorList>
            <person name="Sun Q."/>
            <person name="Mori K."/>
        </authorList>
    </citation>
    <scope>NUCLEOTIDE SEQUENCE [LARGE SCALE GENOMIC DNA]</scope>
    <source>
        <strain evidence="1 2">JCM 1342</strain>
    </source>
</reference>